<comment type="caution">
    <text evidence="1">The sequence shown here is derived from an EMBL/GenBank/DDBJ whole genome shotgun (WGS) entry which is preliminary data.</text>
</comment>
<dbReference type="SUPFAM" id="SSF159245">
    <property type="entry name" value="AttH-like"/>
    <property type="match status" value="1"/>
</dbReference>
<evidence type="ECO:0000313" key="1">
    <source>
        <dbReference type="EMBL" id="KXZ65848.1"/>
    </source>
</evidence>
<gene>
    <name evidence="1" type="ORF">AVENLUH5627_02741</name>
</gene>
<evidence type="ECO:0000313" key="2">
    <source>
        <dbReference type="Proteomes" id="UP000075680"/>
    </source>
</evidence>
<dbReference type="Pfam" id="PF20375">
    <property type="entry name" value="DUF6670"/>
    <property type="match status" value="1"/>
</dbReference>
<dbReference type="InterPro" id="IPR046611">
    <property type="entry name" value="DUF6670"/>
</dbReference>
<protein>
    <submittedName>
        <fullName evidence="1">Uncharacterized protein</fullName>
    </submittedName>
</protein>
<name>A0A150HL88_9GAMM</name>
<dbReference type="Proteomes" id="UP000075680">
    <property type="component" value="Unassembled WGS sequence"/>
</dbReference>
<accession>A0A150HL88</accession>
<dbReference type="EMBL" id="JRUE01000213">
    <property type="protein sequence ID" value="KXZ65848.1"/>
    <property type="molecule type" value="Genomic_DNA"/>
</dbReference>
<dbReference type="PATRIC" id="fig|52133.18.peg.2814"/>
<dbReference type="RefSeq" id="WP_061519411.1">
    <property type="nucleotide sequence ID" value="NZ_JRUE01000213.1"/>
</dbReference>
<proteinExistence type="predicted"/>
<sequence>MPILMSNNQLKQLNLDKSDALTFYPPKGLFKIVYQALILPNLPEPFHYLNFISLIGQPRIPICYNASAITTTAIDTATVLVTTSPSTVGHLKSYSAKEQCQLEIDHYQFLDVDHIQVDFPNYYFNRKDDELSCQLKVTTSTEIESHSALQWGVADYWYVNCHCEGEVTYKKQKYEINASGILKHARAIYLPFIAFHFFTYQIIQINNDLQIILSELRNQWNNIVFSRIEIQSKEKETRLYQDNVIFDVTRVYPKIQTPNGREMYLPRVFVWQYHEDDQIIFQLQAQSRGDYKFGLAAGYVGSFTYELLLDNETYQGTGYCEYIDCRPLHWQEKDKTDQIIDQTPHLQPFLCKK</sequence>
<dbReference type="AlphaFoldDB" id="A0A150HL88"/>
<organism evidence="1 2">
    <name type="scientific">Acinetobacter venetianus</name>
    <dbReference type="NCBI Taxonomy" id="52133"/>
    <lineage>
        <taxon>Bacteria</taxon>
        <taxon>Pseudomonadati</taxon>
        <taxon>Pseudomonadota</taxon>
        <taxon>Gammaproteobacteria</taxon>
        <taxon>Moraxellales</taxon>
        <taxon>Moraxellaceae</taxon>
        <taxon>Acinetobacter</taxon>
    </lineage>
</organism>
<reference evidence="1 2" key="1">
    <citation type="journal article" date="2016" name="Sci. Rep.">
        <title>Genomic and phenotypic characterization of the species Acinetobacter venetianus.</title>
        <authorList>
            <person name="Fondi M."/>
            <person name="Maida I."/>
            <person name="Perrin E."/>
            <person name="Orlandini V."/>
            <person name="La Torre L."/>
            <person name="Bosi E."/>
            <person name="Negroni A."/>
            <person name="Zanaroli G."/>
            <person name="Fava F."/>
            <person name="Decorosi F."/>
            <person name="Giovannetti L."/>
            <person name="Viti C."/>
            <person name="Vaneechoutte M."/>
            <person name="Dijkshoorn L."/>
            <person name="Fani R."/>
        </authorList>
    </citation>
    <scope>NUCLEOTIDE SEQUENCE [LARGE SCALE GENOMIC DNA]</scope>
    <source>
        <strain evidence="1 2">LUH5627</strain>
    </source>
</reference>